<gene>
    <name evidence="1" type="ORF">HPP92_013788</name>
</gene>
<dbReference type="Proteomes" id="UP000639772">
    <property type="component" value="Chromosome 6"/>
</dbReference>
<evidence type="ECO:0000313" key="1">
    <source>
        <dbReference type="EMBL" id="KAG0479069.1"/>
    </source>
</evidence>
<accession>A0A835QZ71</accession>
<proteinExistence type="predicted"/>
<sequence length="99" mass="11601">MTPAHGYCLVVPRVKESNIPVKITFYVCLYRDALFMKQRLNSFQGHWVMILYLLNYNYNKVESSQCSLKSCHWEYDWQNIKTCGCTCLSLSGFTWSGEL</sequence>
<comment type="caution">
    <text evidence="1">The sequence shown here is derived from an EMBL/GenBank/DDBJ whole genome shotgun (WGS) entry which is preliminary data.</text>
</comment>
<evidence type="ECO:0000313" key="2">
    <source>
        <dbReference type="Proteomes" id="UP000639772"/>
    </source>
</evidence>
<organism evidence="1 2">
    <name type="scientific">Vanilla planifolia</name>
    <name type="common">Vanilla</name>
    <dbReference type="NCBI Taxonomy" id="51239"/>
    <lineage>
        <taxon>Eukaryota</taxon>
        <taxon>Viridiplantae</taxon>
        <taxon>Streptophyta</taxon>
        <taxon>Embryophyta</taxon>
        <taxon>Tracheophyta</taxon>
        <taxon>Spermatophyta</taxon>
        <taxon>Magnoliopsida</taxon>
        <taxon>Liliopsida</taxon>
        <taxon>Asparagales</taxon>
        <taxon>Orchidaceae</taxon>
        <taxon>Vanilloideae</taxon>
        <taxon>Vanilleae</taxon>
        <taxon>Vanilla</taxon>
    </lineage>
</organism>
<dbReference type="EMBL" id="JADCNM010000006">
    <property type="protein sequence ID" value="KAG0479069.1"/>
    <property type="molecule type" value="Genomic_DNA"/>
</dbReference>
<reference evidence="1 2" key="1">
    <citation type="journal article" date="2020" name="Nat. Food">
        <title>A phased Vanilla planifolia genome enables genetic improvement of flavour and production.</title>
        <authorList>
            <person name="Hasing T."/>
            <person name="Tang H."/>
            <person name="Brym M."/>
            <person name="Khazi F."/>
            <person name="Huang T."/>
            <person name="Chambers A.H."/>
        </authorList>
    </citation>
    <scope>NUCLEOTIDE SEQUENCE [LARGE SCALE GENOMIC DNA]</scope>
    <source>
        <tissue evidence="1">Leaf</tissue>
    </source>
</reference>
<name>A0A835QZ71_VANPL</name>
<dbReference type="AlphaFoldDB" id="A0A835QZ71"/>
<protein>
    <submittedName>
        <fullName evidence="1">Uncharacterized protein</fullName>
    </submittedName>
</protein>